<evidence type="ECO:0000313" key="9">
    <source>
        <dbReference type="EMBL" id="UJO14220.1"/>
    </source>
</evidence>
<dbReference type="PANTHER" id="PTHR33048:SF124">
    <property type="entry name" value="INTEGRAL MEMBRANE PROTEIN"/>
    <property type="match status" value="1"/>
</dbReference>
<reference evidence="9" key="2">
    <citation type="journal article" date="2022" name="Microb. Genom.">
        <title>A chromosome-scale genome assembly of the tomato pathogen Cladosporium fulvum reveals a compartmentalized genome architecture and the presence of a dispensable chromosome.</title>
        <authorList>
            <person name="Zaccaron A.Z."/>
            <person name="Chen L.H."/>
            <person name="Samaras A."/>
            <person name="Stergiopoulos I."/>
        </authorList>
    </citation>
    <scope>NUCLEOTIDE SEQUENCE</scope>
    <source>
        <strain evidence="9">Race5_Kim</strain>
    </source>
</reference>
<evidence type="ECO:0000259" key="8">
    <source>
        <dbReference type="Pfam" id="PF20684"/>
    </source>
</evidence>
<organism evidence="9 10">
    <name type="scientific">Passalora fulva</name>
    <name type="common">Tomato leaf mold</name>
    <name type="synonym">Cladosporium fulvum</name>
    <dbReference type="NCBI Taxonomy" id="5499"/>
    <lineage>
        <taxon>Eukaryota</taxon>
        <taxon>Fungi</taxon>
        <taxon>Dikarya</taxon>
        <taxon>Ascomycota</taxon>
        <taxon>Pezizomycotina</taxon>
        <taxon>Dothideomycetes</taxon>
        <taxon>Dothideomycetidae</taxon>
        <taxon>Mycosphaerellales</taxon>
        <taxon>Mycosphaerellaceae</taxon>
        <taxon>Fulvia</taxon>
    </lineage>
</organism>
<dbReference type="Proteomes" id="UP000756132">
    <property type="component" value="Chromosome 2"/>
</dbReference>
<feature type="transmembrane region" description="Helical" evidence="7">
    <location>
        <begin position="225"/>
        <end position="245"/>
    </location>
</feature>
<feature type="transmembrane region" description="Helical" evidence="7">
    <location>
        <begin position="58"/>
        <end position="88"/>
    </location>
</feature>
<evidence type="ECO:0000256" key="1">
    <source>
        <dbReference type="ARBA" id="ARBA00004141"/>
    </source>
</evidence>
<feature type="transmembrane region" description="Helical" evidence="7">
    <location>
        <begin position="31"/>
        <end position="51"/>
    </location>
</feature>
<dbReference type="PANTHER" id="PTHR33048">
    <property type="entry name" value="PTH11-LIKE INTEGRAL MEMBRANE PROTEIN (AFU_ORTHOLOGUE AFUA_5G11245)"/>
    <property type="match status" value="1"/>
</dbReference>
<proteinExistence type="inferred from homology"/>
<comment type="similarity">
    <text evidence="5">Belongs to the SAT4 family.</text>
</comment>
<dbReference type="KEGG" id="ffu:CLAFUR5_02804"/>
<evidence type="ECO:0000256" key="5">
    <source>
        <dbReference type="ARBA" id="ARBA00038359"/>
    </source>
</evidence>
<sequence length="474" mass="52651">MTSTSLGDLPAATAPASYVQDLTHPPETKHINAGITTSVVGMVVSTLFILLRIYTKAVLAHIFGIGDVALLLAWLISVALQIMVVWLWAVEHIGVHIWNLTISETNLAVLLVSVCSILYIPLMALAKFSLLLFYRKLSLERWLAYDVYGIMTFIVSYSIALGFAFTFACTPLERNWAITITTGHCVNKGALYLATAGLNAATDVTLLILPIPIIAKLHVPLVQKLGLVAMFSIGSLTLITSLVRLSLLPPMVTDLGTTWAISTPAIWICIEANLVIICGCLPILRLFFRHVAPRLIGKHTETAASGPMGSFGKKPIQTPAELSTLDGRERRQDNEHPYGRMTEWDEWEKDMCNDESSEEYIMDANGRIVATKLPRVKEEEEEPQMILRSQSQRPRFMPQRTDSQKSTMLRRNDSQRSKVLPRTRSQRSTATAKSRLSYPTRFSAESAEPGITIPPPTYVIGRDEDGRYSLRSNP</sequence>
<feature type="compositionally biased region" description="Polar residues" evidence="6">
    <location>
        <begin position="400"/>
        <end position="409"/>
    </location>
</feature>
<evidence type="ECO:0000256" key="3">
    <source>
        <dbReference type="ARBA" id="ARBA00022989"/>
    </source>
</evidence>
<evidence type="ECO:0000256" key="4">
    <source>
        <dbReference type="ARBA" id="ARBA00023136"/>
    </source>
</evidence>
<reference evidence="9" key="1">
    <citation type="submission" date="2021-12" db="EMBL/GenBank/DDBJ databases">
        <authorList>
            <person name="Zaccaron A."/>
            <person name="Stergiopoulos I."/>
        </authorList>
    </citation>
    <scope>NUCLEOTIDE SEQUENCE</scope>
    <source>
        <strain evidence="9">Race5_Kim</strain>
    </source>
</reference>
<name>A0A9Q8P5K4_PASFU</name>
<dbReference type="InterPro" id="IPR052337">
    <property type="entry name" value="SAT4-like"/>
</dbReference>
<comment type="subcellular location">
    <subcellularLocation>
        <location evidence="1">Membrane</location>
        <topology evidence="1">Multi-pass membrane protein</topology>
    </subcellularLocation>
</comment>
<dbReference type="InterPro" id="IPR049326">
    <property type="entry name" value="Rhodopsin_dom_fungi"/>
</dbReference>
<evidence type="ECO:0000256" key="2">
    <source>
        <dbReference type="ARBA" id="ARBA00022692"/>
    </source>
</evidence>
<dbReference type="GeneID" id="71982682"/>
<gene>
    <name evidence="9" type="ORF">CLAFUR5_02804</name>
</gene>
<feature type="transmembrane region" description="Helical" evidence="7">
    <location>
        <begin position="108"/>
        <end position="133"/>
    </location>
</feature>
<evidence type="ECO:0000256" key="7">
    <source>
        <dbReference type="SAM" id="Phobius"/>
    </source>
</evidence>
<dbReference type="Pfam" id="PF20684">
    <property type="entry name" value="Fung_rhodopsin"/>
    <property type="match status" value="1"/>
</dbReference>
<dbReference type="GO" id="GO:0016020">
    <property type="term" value="C:membrane"/>
    <property type="evidence" value="ECO:0007669"/>
    <property type="project" value="UniProtKB-SubCell"/>
</dbReference>
<feature type="transmembrane region" description="Helical" evidence="7">
    <location>
        <begin position="145"/>
        <end position="169"/>
    </location>
</feature>
<accession>A0A9Q8P5K4</accession>
<dbReference type="EMBL" id="CP090164">
    <property type="protein sequence ID" value="UJO14220.1"/>
    <property type="molecule type" value="Genomic_DNA"/>
</dbReference>
<feature type="transmembrane region" description="Helical" evidence="7">
    <location>
        <begin position="265"/>
        <end position="288"/>
    </location>
</feature>
<keyword evidence="4 7" id="KW-0472">Membrane</keyword>
<keyword evidence="10" id="KW-1185">Reference proteome</keyword>
<keyword evidence="3 7" id="KW-1133">Transmembrane helix</keyword>
<evidence type="ECO:0000313" key="10">
    <source>
        <dbReference type="Proteomes" id="UP000756132"/>
    </source>
</evidence>
<dbReference type="OMA" id="WAITITT"/>
<protein>
    <recommendedName>
        <fullName evidence="8">Rhodopsin domain-containing protein</fullName>
    </recommendedName>
</protein>
<dbReference type="AlphaFoldDB" id="A0A9Q8P5K4"/>
<feature type="transmembrane region" description="Helical" evidence="7">
    <location>
        <begin position="189"/>
        <end position="213"/>
    </location>
</feature>
<feature type="region of interest" description="Disordered" evidence="6">
    <location>
        <begin position="373"/>
        <end position="474"/>
    </location>
</feature>
<dbReference type="RefSeq" id="XP_047758586.1">
    <property type="nucleotide sequence ID" value="XM_047901952.1"/>
</dbReference>
<feature type="domain" description="Rhodopsin" evidence="8">
    <location>
        <begin position="51"/>
        <end position="289"/>
    </location>
</feature>
<dbReference type="OrthoDB" id="5342292at2759"/>
<keyword evidence="2 7" id="KW-0812">Transmembrane</keyword>
<evidence type="ECO:0000256" key="6">
    <source>
        <dbReference type="SAM" id="MobiDB-lite"/>
    </source>
</evidence>